<reference evidence="5 6" key="1">
    <citation type="submission" date="2018-07" db="EMBL/GenBank/DDBJ databases">
        <title>Genomic Encyclopedia of Type Strains, Phase IV (KMG-IV): sequencing the most valuable type-strain genomes for metagenomic binning, comparative biology and taxonomic classification.</title>
        <authorList>
            <person name="Goeker M."/>
        </authorList>
    </citation>
    <scope>NUCLEOTIDE SEQUENCE [LARGE SCALE GENOMIC DNA]</scope>
    <source>
        <strain evidence="5 6">DSM 25281</strain>
    </source>
</reference>
<dbReference type="PANTHER" id="PTHR43479:SF21">
    <property type="entry name" value="TRANSCRIPTIONAL REGULATOR, TETR FAMILY"/>
    <property type="match status" value="1"/>
</dbReference>
<evidence type="ECO:0000256" key="3">
    <source>
        <dbReference type="PROSITE-ProRule" id="PRU00335"/>
    </source>
</evidence>
<dbReference type="Proteomes" id="UP000255326">
    <property type="component" value="Unassembled WGS sequence"/>
</dbReference>
<gene>
    <name evidence="5" type="ORF">DFR59_101615</name>
</gene>
<evidence type="ECO:0000313" key="6">
    <source>
        <dbReference type="Proteomes" id="UP000255326"/>
    </source>
</evidence>
<organism evidence="5 6">
    <name type="scientific">Falsibacillus pallidus</name>
    <dbReference type="NCBI Taxonomy" id="493781"/>
    <lineage>
        <taxon>Bacteria</taxon>
        <taxon>Bacillati</taxon>
        <taxon>Bacillota</taxon>
        <taxon>Bacilli</taxon>
        <taxon>Bacillales</taxon>
        <taxon>Bacillaceae</taxon>
        <taxon>Falsibacillus</taxon>
    </lineage>
</organism>
<dbReference type="PROSITE" id="PS50977">
    <property type="entry name" value="HTH_TETR_2"/>
    <property type="match status" value="1"/>
</dbReference>
<name>A0A370GWB3_9BACI</name>
<keyword evidence="2 3" id="KW-0238">DNA-binding</keyword>
<dbReference type="AlphaFoldDB" id="A0A370GWB3"/>
<dbReference type="SUPFAM" id="SSF46689">
    <property type="entry name" value="Homeodomain-like"/>
    <property type="match status" value="1"/>
</dbReference>
<evidence type="ECO:0000256" key="1">
    <source>
        <dbReference type="ARBA" id="ARBA00022491"/>
    </source>
</evidence>
<dbReference type="RefSeq" id="WP_158538297.1">
    <property type="nucleotide sequence ID" value="NZ_QQAY01000001.1"/>
</dbReference>
<dbReference type="PANTHER" id="PTHR43479">
    <property type="entry name" value="ACREF/ENVCD OPERON REPRESSOR-RELATED"/>
    <property type="match status" value="1"/>
</dbReference>
<dbReference type="GO" id="GO:0003677">
    <property type="term" value="F:DNA binding"/>
    <property type="evidence" value="ECO:0007669"/>
    <property type="project" value="UniProtKB-UniRule"/>
</dbReference>
<feature type="domain" description="HTH tetR-type" evidence="4">
    <location>
        <begin position="9"/>
        <end position="69"/>
    </location>
</feature>
<dbReference type="InterPro" id="IPR001647">
    <property type="entry name" value="HTH_TetR"/>
</dbReference>
<dbReference type="OrthoDB" id="113732at2"/>
<dbReference type="InterPro" id="IPR009057">
    <property type="entry name" value="Homeodomain-like_sf"/>
</dbReference>
<dbReference type="InterPro" id="IPR050624">
    <property type="entry name" value="HTH-type_Tx_Regulator"/>
</dbReference>
<keyword evidence="6" id="KW-1185">Reference proteome</keyword>
<protein>
    <submittedName>
        <fullName evidence="5">TetR family transcriptional regulator</fullName>
    </submittedName>
</protein>
<dbReference type="Pfam" id="PF00440">
    <property type="entry name" value="TetR_N"/>
    <property type="match status" value="1"/>
</dbReference>
<sequence>MNGFEKRRLQKMQQIKQTAFSLFSKFGVQKVSIQDIAKKANVSQVTIYNYFGSKDELLIESLKEYLEEQLSLFLEVVESKRPFTDKIQQLFEMKIDTAKSFSPALVESLFMESGPTAELIQYYSEEKMFPQLMRLLDEGREQGIITKTISTETLLFLLNSMTAAVQQHPQLFSTEEKTKEISMEMLHFFFYGVMGREIEKD</sequence>
<evidence type="ECO:0000313" key="5">
    <source>
        <dbReference type="EMBL" id="RDI47948.1"/>
    </source>
</evidence>
<feature type="DNA-binding region" description="H-T-H motif" evidence="3">
    <location>
        <begin position="32"/>
        <end position="51"/>
    </location>
</feature>
<evidence type="ECO:0000259" key="4">
    <source>
        <dbReference type="PROSITE" id="PS50977"/>
    </source>
</evidence>
<dbReference type="EMBL" id="QQAY01000001">
    <property type="protein sequence ID" value="RDI47948.1"/>
    <property type="molecule type" value="Genomic_DNA"/>
</dbReference>
<dbReference type="Gene3D" id="1.10.357.10">
    <property type="entry name" value="Tetracycline Repressor, domain 2"/>
    <property type="match status" value="1"/>
</dbReference>
<keyword evidence="1" id="KW-0678">Repressor</keyword>
<dbReference type="PRINTS" id="PR00455">
    <property type="entry name" value="HTHTETR"/>
</dbReference>
<evidence type="ECO:0000256" key="2">
    <source>
        <dbReference type="ARBA" id="ARBA00023125"/>
    </source>
</evidence>
<accession>A0A370GWB3</accession>
<comment type="caution">
    <text evidence="5">The sequence shown here is derived from an EMBL/GenBank/DDBJ whole genome shotgun (WGS) entry which is preliminary data.</text>
</comment>
<proteinExistence type="predicted"/>